<gene>
    <name evidence="1" type="ORF">BECKDK2373B_GA0170837_108714</name>
</gene>
<dbReference type="AlphaFoldDB" id="A0A450T0A4"/>
<dbReference type="EMBL" id="CAADEX010000087">
    <property type="protein sequence ID" value="VFJ59897.1"/>
    <property type="molecule type" value="Genomic_DNA"/>
</dbReference>
<reference evidence="1" key="1">
    <citation type="submission" date="2019-02" db="EMBL/GenBank/DDBJ databases">
        <authorList>
            <person name="Gruber-Vodicka R. H."/>
            <person name="Seah K. B. B."/>
        </authorList>
    </citation>
    <scope>NUCLEOTIDE SEQUENCE</scope>
    <source>
        <strain evidence="1">BECK_DK47</strain>
    </source>
</reference>
<evidence type="ECO:0000313" key="1">
    <source>
        <dbReference type="EMBL" id="VFJ59897.1"/>
    </source>
</evidence>
<accession>A0A450T0A4</accession>
<proteinExistence type="predicted"/>
<protein>
    <submittedName>
        <fullName evidence="1">Uncharacterized protein</fullName>
    </submittedName>
</protein>
<dbReference type="InterPro" id="IPR038573">
    <property type="entry name" value="BrnT_sf"/>
</dbReference>
<sequence>MRDIQFEWDERKNRENKRKHKVSFEEARTVFLDENAIRFFDPDHSEEEDRFIMLGISFMLRVLIVCHCYQENDSVIRIISARKADKQEQSEYWS</sequence>
<organism evidence="1">
    <name type="scientific">Candidatus Kentrum sp. DK</name>
    <dbReference type="NCBI Taxonomy" id="2126562"/>
    <lineage>
        <taxon>Bacteria</taxon>
        <taxon>Pseudomonadati</taxon>
        <taxon>Pseudomonadota</taxon>
        <taxon>Gammaproteobacteria</taxon>
        <taxon>Candidatus Kentrum</taxon>
    </lineage>
</organism>
<dbReference type="InterPro" id="IPR007460">
    <property type="entry name" value="BrnT_toxin"/>
</dbReference>
<name>A0A450T0A4_9GAMM</name>
<dbReference type="Gene3D" id="3.10.450.530">
    <property type="entry name" value="Ribonuclease toxin, BrnT, of type II toxin-antitoxin system"/>
    <property type="match status" value="1"/>
</dbReference>
<dbReference type="Pfam" id="PF04365">
    <property type="entry name" value="BrnT_toxin"/>
    <property type="match status" value="1"/>
</dbReference>